<keyword evidence="3" id="KW-1133">Transmembrane helix</keyword>
<dbReference type="GO" id="GO:0006654">
    <property type="term" value="P:phosphatidic acid biosynthetic process"/>
    <property type="evidence" value="ECO:0007669"/>
    <property type="project" value="TreeGrafter"/>
</dbReference>
<name>A0A9D1NCC9_9FIRM</name>
<reference evidence="5" key="2">
    <citation type="journal article" date="2021" name="PeerJ">
        <title>Extensive microbial diversity within the chicken gut microbiome revealed by metagenomics and culture.</title>
        <authorList>
            <person name="Gilroy R."/>
            <person name="Ravi A."/>
            <person name="Getino M."/>
            <person name="Pursley I."/>
            <person name="Horton D.L."/>
            <person name="Alikhan N.F."/>
            <person name="Baker D."/>
            <person name="Gharbi K."/>
            <person name="Hall N."/>
            <person name="Watson M."/>
            <person name="Adriaenssens E.M."/>
            <person name="Foster-Nyarko E."/>
            <person name="Jarju S."/>
            <person name="Secka A."/>
            <person name="Antonio M."/>
            <person name="Oren A."/>
            <person name="Chaudhuri R.R."/>
            <person name="La Ragione R."/>
            <person name="Hildebrand F."/>
            <person name="Pallen M.J."/>
        </authorList>
    </citation>
    <scope>NUCLEOTIDE SEQUENCE</scope>
    <source>
        <strain evidence="5">23406</strain>
    </source>
</reference>
<dbReference type="CDD" id="cd07989">
    <property type="entry name" value="LPLAT_AGPAT-like"/>
    <property type="match status" value="1"/>
</dbReference>
<evidence type="ECO:0000313" key="5">
    <source>
        <dbReference type="EMBL" id="HIV00405.1"/>
    </source>
</evidence>
<dbReference type="SMART" id="SM00563">
    <property type="entry name" value="PlsC"/>
    <property type="match status" value="1"/>
</dbReference>
<evidence type="ECO:0000256" key="3">
    <source>
        <dbReference type="SAM" id="Phobius"/>
    </source>
</evidence>
<dbReference type="GO" id="GO:0003841">
    <property type="term" value="F:1-acylglycerol-3-phosphate O-acyltransferase activity"/>
    <property type="evidence" value="ECO:0007669"/>
    <property type="project" value="TreeGrafter"/>
</dbReference>
<dbReference type="Proteomes" id="UP000886891">
    <property type="component" value="Unassembled WGS sequence"/>
</dbReference>
<feature type="transmembrane region" description="Helical" evidence="3">
    <location>
        <begin position="35"/>
        <end position="55"/>
    </location>
</feature>
<dbReference type="InterPro" id="IPR002123">
    <property type="entry name" value="Plipid/glycerol_acylTrfase"/>
</dbReference>
<organism evidence="5 6">
    <name type="scientific">Candidatus Stercoripulliclostridium merdipullorum</name>
    <dbReference type="NCBI Taxonomy" id="2840952"/>
    <lineage>
        <taxon>Bacteria</taxon>
        <taxon>Bacillati</taxon>
        <taxon>Bacillota</taxon>
        <taxon>Clostridia</taxon>
        <taxon>Eubacteriales</taxon>
        <taxon>Candidatus Stercoripulliclostridium</taxon>
    </lineage>
</organism>
<evidence type="ECO:0000259" key="4">
    <source>
        <dbReference type="SMART" id="SM00563"/>
    </source>
</evidence>
<dbReference type="PANTHER" id="PTHR10434">
    <property type="entry name" value="1-ACYL-SN-GLYCEROL-3-PHOSPHATE ACYLTRANSFERASE"/>
    <property type="match status" value="1"/>
</dbReference>
<keyword evidence="3" id="KW-0472">Membrane</keyword>
<keyword evidence="2 5" id="KW-0012">Acyltransferase</keyword>
<evidence type="ECO:0000313" key="6">
    <source>
        <dbReference type="Proteomes" id="UP000886891"/>
    </source>
</evidence>
<dbReference type="SUPFAM" id="SSF69593">
    <property type="entry name" value="Glycerol-3-phosphate (1)-acyltransferase"/>
    <property type="match status" value="1"/>
</dbReference>
<protein>
    <submittedName>
        <fullName evidence="5">1-acyl-sn-glycerol-3-phosphate acyltransferase</fullName>
    </submittedName>
</protein>
<reference evidence="5" key="1">
    <citation type="submission" date="2020-10" db="EMBL/GenBank/DDBJ databases">
        <authorList>
            <person name="Gilroy R."/>
        </authorList>
    </citation>
    <scope>NUCLEOTIDE SEQUENCE</scope>
    <source>
        <strain evidence="5">23406</strain>
    </source>
</reference>
<accession>A0A9D1NCC9</accession>
<dbReference type="PANTHER" id="PTHR10434:SF66">
    <property type="entry name" value="PHOSPHOLIPID_GLYCEROL ACYLTRANSFERASE DOMAIN-CONTAINING PROTEIN"/>
    <property type="match status" value="1"/>
</dbReference>
<dbReference type="EMBL" id="DVOH01000037">
    <property type="protein sequence ID" value="HIV00405.1"/>
    <property type="molecule type" value="Genomic_DNA"/>
</dbReference>
<gene>
    <name evidence="5" type="ORF">IAB14_04770</name>
</gene>
<evidence type="ECO:0000256" key="2">
    <source>
        <dbReference type="ARBA" id="ARBA00023315"/>
    </source>
</evidence>
<evidence type="ECO:0000256" key="1">
    <source>
        <dbReference type="ARBA" id="ARBA00022679"/>
    </source>
</evidence>
<sequence length="391" mass="45115">MLYWLLVPIAYLIFKLKFGFTIVKDKRIRSLRGPVICIGTHSFVLDVAMMILSQFPRRLNVVCGRDVFTWTPIKPIRKAAGLIPTSQFAVDLKSIKQMKQAVDNGCSLALFPEGKISIDGRNLPFPNAGLAKLLRFLNANVVLCHNFGGYSSKPRWGRWRKGKIVHAAKVLLTKEELSKLSVDEIQQILVKEFTFNDHDYRERNHLRYRTKEPALGLHYILYKCPKCGAEYQMESDATTLACTACGNRVTMDEYGVLRPATASDICPYDRLDRWYDFEKEAIRQETAHDDFRLSYPVVWERNLASVNRYEECGEGELYIDRERIGFVGKDFDGNDVVLECSLKNLNTIVQKMKEAVDLTIGEDIHRFYFRDGKYSAKYNLIVEERFRALHQ</sequence>
<keyword evidence="3" id="KW-0812">Transmembrane</keyword>
<dbReference type="Pfam" id="PF01553">
    <property type="entry name" value="Acyltransferase"/>
    <property type="match status" value="1"/>
</dbReference>
<proteinExistence type="predicted"/>
<feature type="domain" description="Phospholipid/glycerol acyltransferase" evidence="4">
    <location>
        <begin position="35"/>
        <end position="148"/>
    </location>
</feature>
<feature type="transmembrane region" description="Helical" evidence="3">
    <location>
        <begin position="6"/>
        <end position="23"/>
    </location>
</feature>
<keyword evidence="1" id="KW-0808">Transferase</keyword>
<comment type="caution">
    <text evidence="5">The sequence shown here is derived from an EMBL/GenBank/DDBJ whole genome shotgun (WGS) entry which is preliminary data.</text>
</comment>
<dbReference type="AlphaFoldDB" id="A0A9D1NCC9"/>
<dbReference type="Gene3D" id="2.20.28.30">
    <property type="entry name" value="RNA polymerase ii, chain L"/>
    <property type="match status" value="1"/>
</dbReference>